<reference evidence="2 3" key="1">
    <citation type="journal article" date="2019" name="Gigascience">
        <title>Whole-genome sequence of the oriental lung fluke Paragonimus westermani.</title>
        <authorList>
            <person name="Oey H."/>
            <person name="Zakrzewski M."/>
            <person name="Narain K."/>
            <person name="Devi K.R."/>
            <person name="Agatsuma T."/>
            <person name="Nawaratna S."/>
            <person name="Gobert G.N."/>
            <person name="Jones M.K."/>
            <person name="Ragan M.A."/>
            <person name="McManus D.P."/>
            <person name="Krause L."/>
        </authorList>
    </citation>
    <scope>NUCLEOTIDE SEQUENCE [LARGE SCALE GENOMIC DNA]</scope>
    <source>
        <strain evidence="2 3">IND2009</strain>
    </source>
</reference>
<gene>
    <name evidence="2" type="ORF">DEA37_0003113</name>
</gene>
<protein>
    <recommendedName>
        <fullName evidence="4">Transcription factor 25</fullName>
    </recommendedName>
</protein>
<dbReference type="GO" id="GO:1990112">
    <property type="term" value="C:RQC complex"/>
    <property type="evidence" value="ECO:0007669"/>
    <property type="project" value="TreeGrafter"/>
</dbReference>
<dbReference type="AlphaFoldDB" id="A0A5J4NZ83"/>
<feature type="compositionally biased region" description="Basic residues" evidence="1">
    <location>
        <begin position="76"/>
        <end position="88"/>
    </location>
</feature>
<name>A0A5J4NZ83_9TREM</name>
<evidence type="ECO:0008006" key="4">
    <source>
        <dbReference type="Google" id="ProtNLM"/>
    </source>
</evidence>
<proteinExistence type="predicted"/>
<feature type="region of interest" description="Disordered" evidence="1">
    <location>
        <begin position="60"/>
        <end position="98"/>
    </location>
</feature>
<dbReference type="Pfam" id="PF04910">
    <property type="entry name" value="Tcf25"/>
    <property type="match status" value="1"/>
</dbReference>
<dbReference type="PANTHER" id="PTHR22684">
    <property type="entry name" value="NULP1-RELATED"/>
    <property type="match status" value="1"/>
</dbReference>
<keyword evidence="3" id="KW-1185">Reference proteome</keyword>
<dbReference type="Proteomes" id="UP000324629">
    <property type="component" value="Unassembled WGS sequence"/>
</dbReference>
<dbReference type="InterPro" id="IPR006994">
    <property type="entry name" value="TCF25/Rqc1"/>
</dbReference>
<evidence type="ECO:0000313" key="3">
    <source>
        <dbReference type="Proteomes" id="UP000324629"/>
    </source>
</evidence>
<feature type="non-terminal residue" evidence="2">
    <location>
        <position position="1"/>
    </location>
</feature>
<accession>A0A5J4NZ83</accession>
<feature type="region of interest" description="Disordered" evidence="1">
    <location>
        <begin position="655"/>
        <end position="675"/>
    </location>
</feature>
<comment type="caution">
    <text evidence="2">The sequence shown here is derived from an EMBL/GenBank/DDBJ whole genome shotgun (WGS) entry which is preliminary data.</text>
</comment>
<evidence type="ECO:0000313" key="2">
    <source>
        <dbReference type="EMBL" id="KAA3680869.1"/>
    </source>
</evidence>
<sequence>SQNSGFTFSMSSRAFRRLTKDLQTYDSTIANEEFSLAQHKPQINAFSNFGLLYTTPKGHVSLPSADDNDEPPPPVKLRKKRKPKKKAQPAKPELSDLVDTARHDHRHHTEAPVFESKASGSGLCADLLVVNNKTLDPMMELGKLFGNHVVRGATSSQQPHHHTRYHSKRGALVRIKVTWPPLVRFGLDMDKLPCGSYTFTHKKEYRNTQRSFYVALNSMDPNNLVRILTDFPYHVDCLLQLSGILLHQDNSEMSMDLLERVLHAYQSAFHPRFNPALGTYRLDYRRQENRGLFVALFRYAVLIGSRGCYRNALDYCKILLSLDVDNDPLAALLMIDHYALSSGQFDFLLQLYARLNPSRNLHLLPNFAYSVALAVHLKKESQDVQPNPDELLQDALIMFPGFLTRLLKHISLGGINNLDKSVLFGREVLREPDSLGRLLDLYVARTHPLWASAQVQPWLERNVEVVLGLVEPHPVVTTGHPTTTDTRLEEYSKRYVSCIYLYYVTILGYIDCKLAGVASNFLSCTADKYSSPLNISRHPGSTTNFTSREITLLLSTSSILSLLLTQSIFIFRMKKGEFLTAPRRLQSTHANRGFFSSFFASLLPDYSPQQPFTEVGVADADAANENTQSTTGTGHALRLATERLATALRRVLDLHQEDNDQTGNTAEQTHQHEPD</sequence>
<organism evidence="2 3">
    <name type="scientific">Paragonimus westermani</name>
    <dbReference type="NCBI Taxonomy" id="34504"/>
    <lineage>
        <taxon>Eukaryota</taxon>
        <taxon>Metazoa</taxon>
        <taxon>Spiralia</taxon>
        <taxon>Lophotrochozoa</taxon>
        <taxon>Platyhelminthes</taxon>
        <taxon>Trematoda</taxon>
        <taxon>Digenea</taxon>
        <taxon>Plagiorchiida</taxon>
        <taxon>Troglotremata</taxon>
        <taxon>Troglotrematidae</taxon>
        <taxon>Paragonimus</taxon>
    </lineage>
</organism>
<evidence type="ECO:0000256" key="1">
    <source>
        <dbReference type="SAM" id="MobiDB-lite"/>
    </source>
</evidence>
<dbReference type="EMBL" id="QNGE01000335">
    <property type="protein sequence ID" value="KAA3680869.1"/>
    <property type="molecule type" value="Genomic_DNA"/>
</dbReference>
<dbReference type="PANTHER" id="PTHR22684:SF0">
    <property type="entry name" value="RIBOSOME QUALITY CONTROL COMPLEX SUBUNIT TCF25"/>
    <property type="match status" value="1"/>
</dbReference>